<dbReference type="GO" id="GO:0016018">
    <property type="term" value="F:cyclosporin A binding"/>
    <property type="evidence" value="ECO:0007669"/>
    <property type="project" value="TreeGrafter"/>
</dbReference>
<keyword evidence="3" id="KW-0413">Isomerase</keyword>
<evidence type="ECO:0000313" key="6">
    <source>
        <dbReference type="Proteomes" id="UP001208570"/>
    </source>
</evidence>
<organism evidence="5 6">
    <name type="scientific">Paralvinella palmiformis</name>
    <dbReference type="NCBI Taxonomy" id="53620"/>
    <lineage>
        <taxon>Eukaryota</taxon>
        <taxon>Metazoa</taxon>
        <taxon>Spiralia</taxon>
        <taxon>Lophotrochozoa</taxon>
        <taxon>Annelida</taxon>
        <taxon>Polychaeta</taxon>
        <taxon>Sedentaria</taxon>
        <taxon>Canalipalpata</taxon>
        <taxon>Terebellida</taxon>
        <taxon>Terebelliformia</taxon>
        <taxon>Alvinellidae</taxon>
        <taxon>Paralvinella</taxon>
    </lineage>
</organism>
<evidence type="ECO:0000313" key="5">
    <source>
        <dbReference type="EMBL" id="KAK2146133.1"/>
    </source>
</evidence>
<accession>A0AAD9J4B1</accession>
<comment type="caution">
    <text evidence="5">The sequence shown here is derived from an EMBL/GenBank/DDBJ whole genome shotgun (WGS) entry which is preliminary data.</text>
</comment>
<evidence type="ECO:0000259" key="4">
    <source>
        <dbReference type="PROSITE" id="PS50072"/>
    </source>
</evidence>
<dbReference type="PROSITE" id="PS50072">
    <property type="entry name" value="CSA_PPIASE_2"/>
    <property type="match status" value="1"/>
</dbReference>
<comment type="similarity">
    <text evidence="3">Belongs to the cyclophilin-type PPIase family.</text>
</comment>
<dbReference type="InterPro" id="IPR011990">
    <property type="entry name" value="TPR-like_helical_dom_sf"/>
</dbReference>
<evidence type="ECO:0000256" key="1">
    <source>
        <dbReference type="ARBA" id="ARBA00000971"/>
    </source>
</evidence>
<dbReference type="EC" id="5.2.1.8" evidence="3"/>
<comment type="function">
    <text evidence="3">PPIases accelerate the folding of proteins. It catalyzes the cis-trans isomerization of proline imidic peptide bonds in oligopeptides.</text>
</comment>
<gene>
    <name evidence="5" type="ORF">LSH36_630g01098</name>
</gene>
<feature type="repeat" description="TPR" evidence="2">
    <location>
        <begin position="154"/>
        <end position="187"/>
    </location>
</feature>
<keyword evidence="3" id="KW-0697">Rotamase</keyword>
<dbReference type="GO" id="GO:0005829">
    <property type="term" value="C:cytosol"/>
    <property type="evidence" value="ECO:0007669"/>
    <property type="project" value="TreeGrafter"/>
</dbReference>
<dbReference type="EMBL" id="JAODUP010000630">
    <property type="protein sequence ID" value="KAK2146133.1"/>
    <property type="molecule type" value="Genomic_DNA"/>
</dbReference>
<keyword evidence="6" id="KW-1185">Reference proteome</keyword>
<dbReference type="SMART" id="SM00028">
    <property type="entry name" value="TPR"/>
    <property type="match status" value="1"/>
</dbReference>
<dbReference type="PROSITE" id="PS50005">
    <property type="entry name" value="TPR"/>
    <property type="match status" value="1"/>
</dbReference>
<proteinExistence type="inferred from homology"/>
<dbReference type="PANTHER" id="PTHR11071">
    <property type="entry name" value="PEPTIDYL-PROLYL CIS-TRANS ISOMERASE"/>
    <property type="match status" value="1"/>
</dbReference>
<dbReference type="PROSITE" id="PS50293">
    <property type="entry name" value="TPR_REGION"/>
    <property type="match status" value="1"/>
</dbReference>
<dbReference type="PRINTS" id="PR00153">
    <property type="entry name" value="CSAPPISMRASE"/>
</dbReference>
<dbReference type="InterPro" id="IPR019734">
    <property type="entry name" value="TPR_rpt"/>
</dbReference>
<dbReference type="InterPro" id="IPR029000">
    <property type="entry name" value="Cyclophilin-like_dom_sf"/>
</dbReference>
<dbReference type="GO" id="GO:0006457">
    <property type="term" value="P:protein folding"/>
    <property type="evidence" value="ECO:0007669"/>
    <property type="project" value="TreeGrafter"/>
</dbReference>
<keyword evidence="2" id="KW-0802">TPR repeat</keyword>
<dbReference type="AlphaFoldDB" id="A0AAD9J4B1"/>
<reference evidence="5" key="1">
    <citation type="journal article" date="2023" name="Mol. Biol. Evol.">
        <title>Third-Generation Sequencing Reveals the Adaptive Role of the Epigenome in Three Deep-Sea Polychaetes.</title>
        <authorList>
            <person name="Perez M."/>
            <person name="Aroh O."/>
            <person name="Sun Y."/>
            <person name="Lan Y."/>
            <person name="Juniper S.K."/>
            <person name="Young C.R."/>
            <person name="Angers B."/>
            <person name="Qian P.Y."/>
        </authorList>
    </citation>
    <scope>NUCLEOTIDE SEQUENCE</scope>
    <source>
        <strain evidence="5">P08H-3</strain>
    </source>
</reference>
<dbReference type="Proteomes" id="UP001208570">
    <property type="component" value="Unassembled WGS sequence"/>
</dbReference>
<feature type="domain" description="PPIase cyclophilin-type" evidence="4">
    <location>
        <begin position="11"/>
        <end position="172"/>
    </location>
</feature>
<protein>
    <recommendedName>
        <fullName evidence="3">Peptidyl-prolyl cis-trans isomerase</fullName>
        <shortName evidence="3">PPIase</shortName>
        <ecNumber evidence="3">5.2.1.8</ecNumber>
    </recommendedName>
</protein>
<dbReference type="Pfam" id="PF00515">
    <property type="entry name" value="TPR_1"/>
    <property type="match status" value="1"/>
</dbReference>
<dbReference type="Pfam" id="PF00160">
    <property type="entry name" value="Pro_isomerase"/>
    <property type="match status" value="1"/>
</dbReference>
<name>A0AAD9J4B1_9ANNE</name>
<dbReference type="SUPFAM" id="SSF50891">
    <property type="entry name" value="Cyclophilin-like"/>
    <property type="match status" value="1"/>
</dbReference>
<dbReference type="Gene3D" id="1.25.40.10">
    <property type="entry name" value="Tetratricopeptide repeat domain"/>
    <property type="match status" value="1"/>
</dbReference>
<evidence type="ECO:0000256" key="2">
    <source>
        <dbReference type="PROSITE-ProRule" id="PRU00339"/>
    </source>
</evidence>
<dbReference type="GO" id="GO:0003755">
    <property type="term" value="F:peptidyl-prolyl cis-trans isomerase activity"/>
    <property type="evidence" value="ECO:0007669"/>
    <property type="project" value="UniProtKB-UniRule"/>
</dbReference>
<dbReference type="SUPFAM" id="SSF48452">
    <property type="entry name" value="TPR-like"/>
    <property type="match status" value="1"/>
</dbReference>
<comment type="catalytic activity">
    <reaction evidence="1 3">
        <text>[protein]-peptidylproline (omega=180) = [protein]-peptidylproline (omega=0)</text>
        <dbReference type="Rhea" id="RHEA:16237"/>
        <dbReference type="Rhea" id="RHEA-COMP:10747"/>
        <dbReference type="Rhea" id="RHEA-COMP:10748"/>
        <dbReference type="ChEBI" id="CHEBI:83833"/>
        <dbReference type="ChEBI" id="CHEBI:83834"/>
        <dbReference type="EC" id="5.2.1.8"/>
    </reaction>
</comment>
<dbReference type="Gene3D" id="2.40.100.10">
    <property type="entry name" value="Cyclophilin-like"/>
    <property type="match status" value="1"/>
</dbReference>
<dbReference type="InterPro" id="IPR002130">
    <property type="entry name" value="Cyclophilin-type_PPIase_dom"/>
</dbReference>
<sequence length="216" mass="23879">MAAGDENARVYFDVKIGDSEPQRIVFELFTNVAPKSAENFRALCTGEKGIGPTTGKPLHYKGCPLHRIIKGFMIQGGDFSNQNGTGGESIYGAKFEDEAFELKECIIYDCGELAPGEDDGIRVDPDGVGDIYPSDLESSELDFKNALDIDQSSAKALFRRGQAYRGLKDSDKALADYKKALEYEPGDKAIKKEIALIYKGIAEYKKKEKAMYARMF</sequence>
<evidence type="ECO:0000256" key="3">
    <source>
        <dbReference type="RuleBase" id="RU363019"/>
    </source>
</evidence>
<dbReference type="PANTHER" id="PTHR11071:SF561">
    <property type="entry name" value="PEPTIDYL-PROLYL CIS-TRANS ISOMERASE D-RELATED"/>
    <property type="match status" value="1"/>
</dbReference>